<reference evidence="7" key="2">
    <citation type="submission" date="2022-01" db="EMBL/GenBank/DDBJ databases">
        <authorList>
            <person name="Yamashiro T."/>
            <person name="Shiraishi A."/>
            <person name="Satake H."/>
            <person name="Nakayama K."/>
        </authorList>
    </citation>
    <scope>NUCLEOTIDE SEQUENCE</scope>
</reference>
<reference evidence="7" key="1">
    <citation type="journal article" date="2022" name="Int. J. Mol. Sci.">
        <title>Draft Genome of Tanacetum Coccineum: Genomic Comparison of Closely Related Tanacetum-Family Plants.</title>
        <authorList>
            <person name="Yamashiro T."/>
            <person name="Shiraishi A."/>
            <person name="Nakayama K."/>
            <person name="Satake H."/>
        </authorList>
    </citation>
    <scope>NUCLEOTIDE SEQUENCE</scope>
</reference>
<evidence type="ECO:0000256" key="4">
    <source>
        <dbReference type="ARBA" id="ARBA00022975"/>
    </source>
</evidence>
<evidence type="ECO:0000256" key="5">
    <source>
        <dbReference type="SAM" id="MobiDB-lite"/>
    </source>
</evidence>
<evidence type="ECO:0000256" key="3">
    <source>
        <dbReference type="ARBA" id="ARBA00022833"/>
    </source>
</evidence>
<accession>A0ABQ5BQB2</accession>
<dbReference type="InterPro" id="IPR002195">
    <property type="entry name" value="Dihydroorotase_CS"/>
</dbReference>
<keyword evidence="8" id="KW-1185">Reference proteome</keyword>
<keyword evidence="4" id="KW-0665">Pyrimidine biosynthesis</keyword>
<feature type="region of interest" description="Disordered" evidence="5">
    <location>
        <begin position="403"/>
        <end position="422"/>
    </location>
</feature>
<feature type="compositionally biased region" description="Basic and acidic residues" evidence="5">
    <location>
        <begin position="345"/>
        <end position="356"/>
    </location>
</feature>
<dbReference type="PROSITE" id="PS00483">
    <property type="entry name" value="DIHYDROOROTASE_2"/>
    <property type="match status" value="1"/>
</dbReference>
<dbReference type="Gene3D" id="3.20.20.140">
    <property type="entry name" value="Metal-dependent hydrolases"/>
    <property type="match status" value="1"/>
</dbReference>
<proteinExistence type="predicted"/>
<dbReference type="Pfam" id="PF14223">
    <property type="entry name" value="Retrotran_gag_2"/>
    <property type="match status" value="1"/>
</dbReference>
<dbReference type="InterPro" id="IPR057670">
    <property type="entry name" value="SH3_retrovirus"/>
</dbReference>
<dbReference type="Proteomes" id="UP001151760">
    <property type="component" value="Unassembled WGS sequence"/>
</dbReference>
<name>A0ABQ5BQB2_9ASTR</name>
<dbReference type="PANTHER" id="PTHR43137">
    <property type="entry name" value="DIHYDROOROTASE"/>
    <property type="match status" value="1"/>
</dbReference>
<dbReference type="InterPro" id="IPR032466">
    <property type="entry name" value="Metal_Hydrolase"/>
</dbReference>
<feature type="region of interest" description="Disordered" evidence="5">
    <location>
        <begin position="345"/>
        <end position="382"/>
    </location>
</feature>
<keyword evidence="3" id="KW-0862">Zinc</keyword>
<evidence type="ECO:0000256" key="1">
    <source>
        <dbReference type="ARBA" id="ARBA00022723"/>
    </source>
</evidence>
<dbReference type="SUPFAM" id="SSF51556">
    <property type="entry name" value="Metallo-dependent hydrolases"/>
    <property type="match status" value="1"/>
</dbReference>
<dbReference type="PANTHER" id="PTHR43137:SF1">
    <property type="entry name" value="DIHYDROOROTASE"/>
    <property type="match status" value="1"/>
</dbReference>
<protein>
    <submittedName>
        <fullName evidence="7">Retrovirus-related pol polyprotein from transposon TNT 1-94</fullName>
    </submittedName>
</protein>
<dbReference type="InterPro" id="IPR004721">
    <property type="entry name" value="DHOdimr"/>
</dbReference>
<evidence type="ECO:0000259" key="6">
    <source>
        <dbReference type="Pfam" id="PF25597"/>
    </source>
</evidence>
<gene>
    <name evidence="7" type="ORF">Tco_0874444</name>
</gene>
<evidence type="ECO:0000256" key="2">
    <source>
        <dbReference type="ARBA" id="ARBA00022801"/>
    </source>
</evidence>
<dbReference type="Pfam" id="PF25597">
    <property type="entry name" value="SH3_retrovirus"/>
    <property type="match status" value="1"/>
</dbReference>
<keyword evidence="2" id="KW-0378">Hydrolase</keyword>
<evidence type="ECO:0000313" key="8">
    <source>
        <dbReference type="Proteomes" id="UP001151760"/>
    </source>
</evidence>
<evidence type="ECO:0000313" key="7">
    <source>
        <dbReference type="EMBL" id="GJT15738.1"/>
    </source>
</evidence>
<dbReference type="Gene3D" id="2.60.120.650">
    <property type="entry name" value="Cupin"/>
    <property type="match status" value="1"/>
</dbReference>
<feature type="compositionally biased region" description="Basic and acidic residues" evidence="5">
    <location>
        <begin position="364"/>
        <end position="373"/>
    </location>
</feature>
<organism evidence="7 8">
    <name type="scientific">Tanacetum coccineum</name>
    <dbReference type="NCBI Taxonomy" id="301880"/>
    <lineage>
        <taxon>Eukaryota</taxon>
        <taxon>Viridiplantae</taxon>
        <taxon>Streptophyta</taxon>
        <taxon>Embryophyta</taxon>
        <taxon>Tracheophyta</taxon>
        <taxon>Spermatophyta</taxon>
        <taxon>Magnoliopsida</taxon>
        <taxon>eudicotyledons</taxon>
        <taxon>Gunneridae</taxon>
        <taxon>Pentapetalae</taxon>
        <taxon>asterids</taxon>
        <taxon>campanulids</taxon>
        <taxon>Asterales</taxon>
        <taxon>Asteraceae</taxon>
        <taxon>Asteroideae</taxon>
        <taxon>Anthemideae</taxon>
        <taxon>Anthemidinae</taxon>
        <taxon>Tanacetum</taxon>
    </lineage>
</organism>
<feature type="domain" description="Retroviral polymerase SH3-like" evidence="6">
    <location>
        <begin position="579"/>
        <end position="617"/>
    </location>
</feature>
<comment type="caution">
    <text evidence="7">The sequence shown here is derived from an EMBL/GenBank/DDBJ whole genome shotgun (WGS) entry which is preliminary data.</text>
</comment>
<keyword evidence="1" id="KW-0479">Metal-binding</keyword>
<dbReference type="EMBL" id="BQNB010013420">
    <property type="protein sequence ID" value="GJT15738.1"/>
    <property type="molecule type" value="Genomic_DNA"/>
</dbReference>
<sequence length="923" mass="103723">MGTRIAVKLPPTDVIPDLVPKAYIAYGMAQELRRGHFVTNCHTSDAGHDPEAATELIKIDGVVDVLLRNLKNMVRNEGQWLMETMKVAKARIVADICRLSNQSENVAWVANETMAFWTSYCWKLIFIDFASTKEHKPIAFVISAGQAIVAADTSGNKRFLLGTDSAPHDRLKKECACECVGEFNAFYALSVYAKANIISRGNEDLEVGWYDDGKTENKAEELTGALMRQGRCDAALEVLPEDMEAQAKTELNKKGHSAVILCLGDKVLREVTGETTAAGVWSKLETLYMTKSLANKLYLKKKLYTFCMSADFRAYRSYKYFVDTLIYGQEALSLEDVMATLNSQEIKERSKAKGDDGEGLYVRGRTDHRDSHQSRGKSRSKSQGVRLKCYICQYEDHLKRNCPKNNHNKSTGYVKKDEQPSSSGLTYDDYEVMMVMSAHAQALLDWIMDSGCSYHMTPRYIPELKRNLISLGTLKKEGYTVKMQSGKVKVINGSRVILSGIRRDNYVYSLDGHAMAGELNASVEEKDSIAQVLHKRLGHISKAGLQVLEKQGLFGKKSLGGYGFISSGSNMKHLESSKYPEGVKGYRLYRLNDESPKIVTSRNVVFNESVMYKDTLKDSGAGDKSVEELQDEVELQRRDGFSEEEQDLGVSRSSSWAKLVSSKWLFKIKEGTEVFKILSTRQGWGLVGSHRGQLEQLDVKITFLHGNLEEVIYMRQPPGYEQGEKSKAEIESTKSLLKKEFDIKELVKVKKILGMKIVRDQSRKILRMSQSGYISKVLNSFRIDNGKSVKMPLGGHFKLSLKDCPVRDCNVERMSKVPYINGKREVEFEYFAHWQTWGWCMGQIMATMLTVIGAITSIRGIMFFHERLSTITVSISFIRDVPRSKTVKVLKVGTEHNAADALTKVVPGLKLQHCLELLNVGVG</sequence>